<accession>A0A7X1B7G6</accession>
<dbReference type="InterPro" id="IPR012020">
    <property type="entry name" value="ABHD4"/>
</dbReference>
<dbReference type="GO" id="GO:0047372">
    <property type="term" value="F:monoacylglycerol lipase activity"/>
    <property type="evidence" value="ECO:0007669"/>
    <property type="project" value="TreeGrafter"/>
</dbReference>
<dbReference type="InterPro" id="IPR050960">
    <property type="entry name" value="AB_hydrolase_4_sf"/>
</dbReference>
<keyword evidence="4" id="KW-0378">Hydrolase</keyword>
<dbReference type="Gene3D" id="3.40.50.1820">
    <property type="entry name" value="alpha/beta hydrolase"/>
    <property type="match status" value="1"/>
</dbReference>
<keyword evidence="5" id="KW-1185">Reference proteome</keyword>
<reference evidence="4 5" key="1">
    <citation type="submission" date="2020-07" db="EMBL/GenBank/DDBJ databases">
        <authorList>
            <person name="Feng X."/>
        </authorList>
    </citation>
    <scope>NUCLEOTIDE SEQUENCE [LARGE SCALE GENOMIC DNA]</scope>
    <source>
        <strain evidence="4 5">JCM23202</strain>
    </source>
</reference>
<dbReference type="PANTHER" id="PTHR10794:SF94">
    <property type="entry name" value="ESTERASE YHET-RELATED"/>
    <property type="match status" value="1"/>
</dbReference>
<gene>
    <name evidence="4" type="ORF">H5P27_12265</name>
</gene>
<feature type="active site" description="Charge relay system" evidence="2">
    <location>
        <position position="269"/>
    </location>
</feature>
<protein>
    <submittedName>
        <fullName evidence="4">Alpha/beta fold hydrolase</fullName>
    </submittedName>
</protein>
<name>A0A7X1B7G6_9BACT</name>
<evidence type="ECO:0000313" key="5">
    <source>
        <dbReference type="Proteomes" id="UP000526501"/>
    </source>
</evidence>
<evidence type="ECO:0000313" key="4">
    <source>
        <dbReference type="EMBL" id="MBC2606819.1"/>
    </source>
</evidence>
<evidence type="ECO:0000256" key="1">
    <source>
        <dbReference type="ARBA" id="ARBA00010884"/>
    </source>
</evidence>
<dbReference type="InterPro" id="IPR000073">
    <property type="entry name" value="AB_hydrolase_1"/>
</dbReference>
<dbReference type="PIRSF" id="PIRSF005211">
    <property type="entry name" value="Ab_hydro_YheT"/>
    <property type="match status" value="1"/>
</dbReference>
<dbReference type="RefSeq" id="WP_185660690.1">
    <property type="nucleotide sequence ID" value="NZ_CAWPOO010000012.1"/>
</dbReference>
<sequence length="326" mass="36778">MPIYQAPPYHCPLGLRGEHLETIIPNVTRRRFRLSYRRERIELADGDFVDIDFSKPSCNDNIDTCVLAMHGLEGSSGAPYVKSLSRCVNRLGWDFAALNFRGCSGEMNRKARFYHSGDTGDVDEVARYLLMRYDRLALVGFSLGGNVVLKYMGENSDCLPKGVRAAVSISAPIDLEGSALRIGRPSNRFYMKRFIRLLSEKIERKAKLFPEDLDAEGCRELDDFEAFDGRYTAPLNGFASAEDYWKRSSALNWLQDITRPSLLLNARNDPFLTEACFPEVLASQSDMFYATFPERGGHLGFPGARKGGMAWHERVCLAFLQEKLAD</sequence>
<dbReference type="Pfam" id="PF00561">
    <property type="entry name" value="Abhydrolase_1"/>
    <property type="match status" value="1"/>
</dbReference>
<dbReference type="Proteomes" id="UP000526501">
    <property type="component" value="Unassembled WGS sequence"/>
</dbReference>
<comment type="similarity">
    <text evidence="1">Belongs to the AB hydrolase superfamily. AB hydrolase 4 family.</text>
</comment>
<proteinExistence type="inferred from homology"/>
<feature type="active site" description="Charge relay system" evidence="2">
    <location>
        <position position="142"/>
    </location>
</feature>
<evidence type="ECO:0000259" key="3">
    <source>
        <dbReference type="Pfam" id="PF00561"/>
    </source>
</evidence>
<dbReference type="SUPFAM" id="SSF53474">
    <property type="entry name" value="alpha/beta-Hydrolases"/>
    <property type="match status" value="1"/>
</dbReference>
<dbReference type="AlphaFoldDB" id="A0A7X1B7G6"/>
<organism evidence="4 5">
    <name type="scientific">Pelagicoccus albus</name>
    <dbReference type="NCBI Taxonomy" id="415222"/>
    <lineage>
        <taxon>Bacteria</taxon>
        <taxon>Pseudomonadati</taxon>
        <taxon>Verrucomicrobiota</taxon>
        <taxon>Opitutia</taxon>
        <taxon>Puniceicoccales</taxon>
        <taxon>Pelagicoccaceae</taxon>
        <taxon>Pelagicoccus</taxon>
    </lineage>
</organism>
<dbReference type="GO" id="GO:0034338">
    <property type="term" value="F:short-chain carboxylesterase activity"/>
    <property type="evidence" value="ECO:0007669"/>
    <property type="project" value="TreeGrafter"/>
</dbReference>
<dbReference type="InterPro" id="IPR029058">
    <property type="entry name" value="AB_hydrolase_fold"/>
</dbReference>
<feature type="domain" description="AB hydrolase-1" evidence="3">
    <location>
        <begin position="66"/>
        <end position="272"/>
    </location>
</feature>
<dbReference type="EMBL" id="JACHVC010000012">
    <property type="protein sequence ID" value="MBC2606819.1"/>
    <property type="molecule type" value="Genomic_DNA"/>
</dbReference>
<feature type="active site" description="Charge relay system" evidence="2">
    <location>
        <position position="298"/>
    </location>
</feature>
<dbReference type="PANTHER" id="PTHR10794">
    <property type="entry name" value="ABHYDROLASE DOMAIN-CONTAINING PROTEIN"/>
    <property type="match status" value="1"/>
</dbReference>
<evidence type="ECO:0000256" key="2">
    <source>
        <dbReference type="PIRSR" id="PIRSR005211-1"/>
    </source>
</evidence>
<comment type="caution">
    <text evidence="4">The sequence shown here is derived from an EMBL/GenBank/DDBJ whole genome shotgun (WGS) entry which is preliminary data.</text>
</comment>